<name>A0ABU4S236_9GAMM</name>
<evidence type="ECO:0000256" key="6">
    <source>
        <dbReference type="ARBA" id="ARBA00023136"/>
    </source>
</evidence>
<protein>
    <submittedName>
        <fullName evidence="8">Cytochrome d ubiquinol oxidase subunit II</fullName>
    </submittedName>
</protein>
<comment type="caution">
    <text evidence="8">The sequence shown here is derived from an EMBL/GenBank/DDBJ whole genome shotgun (WGS) entry which is preliminary data.</text>
</comment>
<keyword evidence="3" id="KW-1003">Cell membrane</keyword>
<dbReference type="PANTHER" id="PTHR43141">
    <property type="entry name" value="CYTOCHROME BD2 SUBUNIT II"/>
    <property type="match status" value="1"/>
</dbReference>
<feature type="transmembrane region" description="Helical" evidence="7">
    <location>
        <begin position="191"/>
        <end position="214"/>
    </location>
</feature>
<dbReference type="PANTHER" id="PTHR43141:SF2">
    <property type="entry name" value="BLR3729 PROTEIN"/>
    <property type="match status" value="1"/>
</dbReference>
<evidence type="ECO:0000313" key="9">
    <source>
        <dbReference type="Proteomes" id="UP001273505"/>
    </source>
</evidence>
<dbReference type="Pfam" id="PF02322">
    <property type="entry name" value="Cyt_bd_oxida_II"/>
    <property type="match status" value="1"/>
</dbReference>
<comment type="subcellular location">
    <subcellularLocation>
        <location evidence="1">Cell membrane</location>
        <topology evidence="1">Multi-pass membrane protein</topology>
    </subcellularLocation>
</comment>
<dbReference type="InterPro" id="IPR003317">
    <property type="entry name" value="Cyt-d_oxidase_su2"/>
</dbReference>
<evidence type="ECO:0000313" key="8">
    <source>
        <dbReference type="EMBL" id="MDX6851249.1"/>
    </source>
</evidence>
<gene>
    <name evidence="8" type="ORF">SCD92_17865</name>
</gene>
<feature type="transmembrane region" description="Helical" evidence="7">
    <location>
        <begin position="7"/>
        <end position="27"/>
    </location>
</feature>
<evidence type="ECO:0000256" key="4">
    <source>
        <dbReference type="ARBA" id="ARBA00022692"/>
    </source>
</evidence>
<evidence type="ECO:0000256" key="1">
    <source>
        <dbReference type="ARBA" id="ARBA00004651"/>
    </source>
</evidence>
<accession>A0ABU4S236</accession>
<feature type="transmembrane region" description="Helical" evidence="7">
    <location>
        <begin position="70"/>
        <end position="103"/>
    </location>
</feature>
<keyword evidence="6 7" id="KW-0472">Membrane</keyword>
<feature type="transmembrane region" description="Helical" evidence="7">
    <location>
        <begin position="124"/>
        <end position="146"/>
    </location>
</feature>
<keyword evidence="9" id="KW-1185">Reference proteome</keyword>
<dbReference type="RefSeq" id="WP_302721182.1">
    <property type="nucleotide sequence ID" value="NZ_JAULRU010000257.1"/>
</dbReference>
<dbReference type="EMBL" id="JAXAFO010000045">
    <property type="protein sequence ID" value="MDX6851249.1"/>
    <property type="molecule type" value="Genomic_DNA"/>
</dbReference>
<dbReference type="Proteomes" id="UP001273505">
    <property type="component" value="Unassembled WGS sequence"/>
</dbReference>
<keyword evidence="5 7" id="KW-1133">Transmembrane helix</keyword>
<keyword evidence="4 7" id="KW-0812">Transmembrane</keyword>
<feature type="transmembrane region" description="Helical" evidence="7">
    <location>
        <begin position="303"/>
        <end position="323"/>
    </location>
</feature>
<comment type="similarity">
    <text evidence="2">Belongs to the cytochrome ubiquinol oxidase subunit 2 family.</text>
</comment>
<evidence type="ECO:0000256" key="5">
    <source>
        <dbReference type="ARBA" id="ARBA00022989"/>
    </source>
</evidence>
<feature type="transmembrane region" description="Helical" evidence="7">
    <location>
        <begin position="152"/>
        <end position="179"/>
    </location>
</feature>
<proteinExistence type="inferred from homology"/>
<evidence type="ECO:0000256" key="3">
    <source>
        <dbReference type="ARBA" id="ARBA00022475"/>
    </source>
</evidence>
<sequence>MLSGLEYWLPVLFVGLMALAFFIYAVLDGYDLGVGILLPMDNKSATASERDTMIASIGPFWDANETWLVLAVGLMLIAFPSAHSLVLGNLYLPALALLVGLILRGVAFDFRAKSPSVHKTRWDWVFKLGSLLATYSQGFMIGMYVVGFEYNLWGLAFALFSGVCVSAGYCFIGAAWLIMKTEADLQRRAANWARTMLWVTLLGLLLISVVNPWVNPEVFSKWFELPQFFILLLVPLTLLLVTMITETYLRGFPGTGERWCWLPFCAAVVIFLLSFVGLGYSFFPDIVPGQLNIWQAAADSSALVPIGIGAAVVVPIILLYTAFSYRVFWGKATELKYH</sequence>
<organism evidence="8 9">
    <name type="scientific">Gilvimarinus gilvus</name>
    <dbReference type="NCBI Taxonomy" id="3058038"/>
    <lineage>
        <taxon>Bacteria</taxon>
        <taxon>Pseudomonadati</taxon>
        <taxon>Pseudomonadota</taxon>
        <taxon>Gammaproteobacteria</taxon>
        <taxon>Cellvibrionales</taxon>
        <taxon>Cellvibrionaceae</taxon>
        <taxon>Gilvimarinus</taxon>
    </lineage>
</organism>
<evidence type="ECO:0000256" key="7">
    <source>
        <dbReference type="SAM" id="Phobius"/>
    </source>
</evidence>
<feature type="transmembrane region" description="Helical" evidence="7">
    <location>
        <begin position="226"/>
        <end position="249"/>
    </location>
</feature>
<feature type="transmembrane region" description="Helical" evidence="7">
    <location>
        <begin position="261"/>
        <end position="283"/>
    </location>
</feature>
<reference evidence="8 9" key="1">
    <citation type="submission" date="2023-11" db="EMBL/GenBank/DDBJ databases">
        <title>Gilvimarinus fulvus sp. nov., isolated from the surface of Kelp.</title>
        <authorList>
            <person name="Sun Y.Y."/>
            <person name="Gong Y."/>
            <person name="Du Z.J."/>
        </authorList>
    </citation>
    <scope>NUCLEOTIDE SEQUENCE [LARGE SCALE GENOMIC DNA]</scope>
    <source>
        <strain evidence="8 9">SDUM040013</strain>
    </source>
</reference>
<evidence type="ECO:0000256" key="2">
    <source>
        <dbReference type="ARBA" id="ARBA00007543"/>
    </source>
</evidence>